<dbReference type="Pfam" id="PF13489">
    <property type="entry name" value="Methyltransf_23"/>
    <property type="match status" value="1"/>
</dbReference>
<dbReference type="CDD" id="cd02440">
    <property type="entry name" value="AdoMet_MTases"/>
    <property type="match status" value="1"/>
</dbReference>
<organism evidence="1 2">
    <name type="scientific">Paenibacillus xylanivorans</name>
    <dbReference type="NCBI Taxonomy" id="1705561"/>
    <lineage>
        <taxon>Bacteria</taxon>
        <taxon>Bacillati</taxon>
        <taxon>Bacillota</taxon>
        <taxon>Bacilli</taxon>
        <taxon>Bacillales</taxon>
        <taxon>Paenibacillaceae</taxon>
        <taxon>Paenibacillus</taxon>
    </lineage>
</organism>
<dbReference type="GO" id="GO:0032259">
    <property type="term" value="P:methylation"/>
    <property type="evidence" value="ECO:0007669"/>
    <property type="project" value="UniProtKB-KW"/>
</dbReference>
<dbReference type="GO" id="GO:0008168">
    <property type="term" value="F:methyltransferase activity"/>
    <property type="evidence" value="ECO:0007669"/>
    <property type="project" value="UniProtKB-KW"/>
</dbReference>
<reference evidence="1 2" key="1">
    <citation type="submission" date="2015-08" db="EMBL/GenBank/DDBJ databases">
        <title>Draft genome sequence of cellulolytic and xylanolytic Paenibacillus sp. A59, isolated from a decaying forest soil from Patagonia, Argentina.</title>
        <authorList>
            <person name="Ghio S."/>
            <person name="Caceres A.M."/>
            <person name="Talia P."/>
            <person name="Grasso D."/>
            <person name="Campos E."/>
        </authorList>
    </citation>
    <scope>NUCLEOTIDE SEQUENCE [LARGE SCALE GENOMIC DNA]</scope>
    <source>
        <strain evidence="1 2">A59</strain>
    </source>
</reference>
<dbReference type="SUPFAM" id="SSF53335">
    <property type="entry name" value="S-adenosyl-L-methionine-dependent methyltransferases"/>
    <property type="match status" value="1"/>
</dbReference>
<accession>A0A0M9BP29</accession>
<evidence type="ECO:0000313" key="1">
    <source>
        <dbReference type="EMBL" id="KOY16208.1"/>
    </source>
</evidence>
<keyword evidence="1" id="KW-0489">Methyltransferase</keyword>
<sequence>MKEVIRLNEQTLYDMWWHHPGEGDQGMEDDHIPHWKRVLNFIPEENLEDCSVLDFGCNQGGFLRLLYEMRPFKEGIGTDLARKSIQIAKERKGELPLEFHATGQPEQFVQRFDFAYSLAVLYLIPDLDEHALKIKTCLKPGGVYYATFADYASNPSLPEIRERINGHAVIPMQDHTLDTISQAFMQTGFQVSVRRMLPPGFVDLSHGKKWYNQVADQLLFAYEQSYLFRFVAP</sequence>
<dbReference type="InterPro" id="IPR029063">
    <property type="entry name" value="SAM-dependent_MTases_sf"/>
</dbReference>
<protein>
    <submittedName>
        <fullName evidence="1">Methyltransferase type 11</fullName>
    </submittedName>
</protein>
<dbReference type="AlphaFoldDB" id="A0A0M9BP29"/>
<evidence type="ECO:0000313" key="2">
    <source>
        <dbReference type="Proteomes" id="UP000037688"/>
    </source>
</evidence>
<dbReference type="Gene3D" id="3.40.50.150">
    <property type="entry name" value="Vaccinia Virus protein VP39"/>
    <property type="match status" value="1"/>
</dbReference>
<name>A0A0M9BP29_9BACL</name>
<keyword evidence="1" id="KW-0808">Transferase</keyword>
<gene>
    <name evidence="1" type="ORF">AMS66_12580</name>
</gene>
<comment type="caution">
    <text evidence="1">The sequence shown here is derived from an EMBL/GenBank/DDBJ whole genome shotgun (WGS) entry which is preliminary data.</text>
</comment>
<keyword evidence="2" id="KW-1185">Reference proteome</keyword>
<dbReference type="Proteomes" id="UP000037688">
    <property type="component" value="Unassembled WGS sequence"/>
</dbReference>
<proteinExistence type="predicted"/>
<dbReference type="PATRIC" id="fig|1705561.3.peg.2414"/>
<dbReference type="EMBL" id="LITU01000055">
    <property type="protein sequence ID" value="KOY16208.1"/>
    <property type="molecule type" value="Genomic_DNA"/>
</dbReference>